<keyword evidence="4 11" id="KW-0812">Transmembrane</keyword>
<dbReference type="Gene3D" id="1.20.1070.10">
    <property type="entry name" value="Rhodopsin 7-helix transmembrane proteins"/>
    <property type="match status" value="1"/>
</dbReference>
<evidence type="ECO:0000256" key="4">
    <source>
        <dbReference type="ARBA" id="ARBA00022692"/>
    </source>
</evidence>
<keyword evidence="3" id="KW-0433">Leucine-rich repeat</keyword>
<evidence type="ECO:0000256" key="1">
    <source>
        <dbReference type="ARBA" id="ARBA00004651"/>
    </source>
</evidence>
<keyword evidence="7" id="KW-0297">G-protein coupled receptor</keyword>
<dbReference type="OrthoDB" id="6022531at2759"/>
<proteinExistence type="predicted"/>
<dbReference type="GO" id="GO:0008528">
    <property type="term" value="F:G protein-coupled peptide receptor activity"/>
    <property type="evidence" value="ECO:0007669"/>
    <property type="project" value="TreeGrafter"/>
</dbReference>
<dbReference type="InterPro" id="IPR032675">
    <property type="entry name" value="LRR_dom_sf"/>
</dbReference>
<keyword evidence="14" id="KW-1185">Reference proteome</keyword>
<evidence type="ECO:0000256" key="10">
    <source>
        <dbReference type="ARBA" id="ARBA00023224"/>
    </source>
</evidence>
<dbReference type="Proteomes" id="UP000225706">
    <property type="component" value="Unassembled WGS sequence"/>
</dbReference>
<feature type="domain" description="G-protein coupled receptors family 1 profile" evidence="12">
    <location>
        <begin position="227"/>
        <end position="330"/>
    </location>
</feature>
<keyword evidence="8 11" id="KW-0472">Membrane</keyword>
<dbReference type="GO" id="GO:0005886">
    <property type="term" value="C:plasma membrane"/>
    <property type="evidence" value="ECO:0007669"/>
    <property type="project" value="UniProtKB-SubCell"/>
</dbReference>
<gene>
    <name evidence="13" type="ORF">AWC38_SpisGene20515</name>
</gene>
<dbReference type="InterPro" id="IPR001611">
    <property type="entry name" value="Leu-rich_rpt"/>
</dbReference>
<dbReference type="InterPro" id="IPR003591">
    <property type="entry name" value="Leu-rich_rpt_typical-subtyp"/>
</dbReference>
<dbReference type="STRING" id="50429.A0A2B4RFZ2"/>
<keyword evidence="6 11" id="KW-1133">Transmembrane helix</keyword>
<dbReference type="SMART" id="SM00369">
    <property type="entry name" value="LRR_TYP"/>
    <property type="match status" value="5"/>
</dbReference>
<evidence type="ECO:0000256" key="2">
    <source>
        <dbReference type="ARBA" id="ARBA00022475"/>
    </source>
</evidence>
<comment type="subcellular location">
    <subcellularLocation>
        <location evidence="1">Cell membrane</location>
        <topology evidence="1">Multi-pass membrane protein</topology>
    </subcellularLocation>
</comment>
<accession>A0A2B4RFZ2</accession>
<feature type="non-terminal residue" evidence="13">
    <location>
        <position position="330"/>
    </location>
</feature>
<organism evidence="13 14">
    <name type="scientific">Stylophora pistillata</name>
    <name type="common">Smooth cauliflower coral</name>
    <dbReference type="NCBI Taxonomy" id="50429"/>
    <lineage>
        <taxon>Eukaryota</taxon>
        <taxon>Metazoa</taxon>
        <taxon>Cnidaria</taxon>
        <taxon>Anthozoa</taxon>
        <taxon>Hexacorallia</taxon>
        <taxon>Scleractinia</taxon>
        <taxon>Astrocoeniina</taxon>
        <taxon>Pocilloporidae</taxon>
        <taxon>Stylophora</taxon>
    </lineage>
</organism>
<evidence type="ECO:0000313" key="14">
    <source>
        <dbReference type="Proteomes" id="UP000225706"/>
    </source>
</evidence>
<name>A0A2B4RFZ2_STYPI</name>
<comment type="caution">
    <text evidence="13">The sequence shown here is derived from an EMBL/GenBank/DDBJ whole genome shotgun (WGS) entry which is preliminary data.</text>
</comment>
<feature type="transmembrane region" description="Helical" evidence="11">
    <location>
        <begin position="215"/>
        <end position="236"/>
    </location>
</feature>
<dbReference type="Gene3D" id="3.80.10.10">
    <property type="entry name" value="Ribonuclease Inhibitor"/>
    <property type="match status" value="1"/>
</dbReference>
<dbReference type="PANTHER" id="PTHR24372">
    <property type="entry name" value="GLYCOPROTEIN HORMONE RECEPTOR"/>
    <property type="match status" value="1"/>
</dbReference>
<dbReference type="AlphaFoldDB" id="A0A2B4RFZ2"/>
<evidence type="ECO:0000256" key="8">
    <source>
        <dbReference type="ARBA" id="ARBA00023136"/>
    </source>
</evidence>
<evidence type="ECO:0000256" key="3">
    <source>
        <dbReference type="ARBA" id="ARBA00022614"/>
    </source>
</evidence>
<evidence type="ECO:0000256" key="11">
    <source>
        <dbReference type="SAM" id="Phobius"/>
    </source>
</evidence>
<dbReference type="SUPFAM" id="SSF81321">
    <property type="entry name" value="Family A G protein-coupled receptor-like"/>
    <property type="match status" value="1"/>
</dbReference>
<evidence type="ECO:0000256" key="5">
    <source>
        <dbReference type="ARBA" id="ARBA00022737"/>
    </source>
</evidence>
<dbReference type="GO" id="GO:0007189">
    <property type="term" value="P:adenylate cyclase-activating G protein-coupled receptor signaling pathway"/>
    <property type="evidence" value="ECO:0007669"/>
    <property type="project" value="TreeGrafter"/>
</dbReference>
<dbReference type="InterPro" id="IPR017452">
    <property type="entry name" value="GPCR_Rhodpsn_7TM"/>
</dbReference>
<keyword evidence="9 13" id="KW-0675">Receptor</keyword>
<dbReference type="SUPFAM" id="SSF52058">
    <property type="entry name" value="L domain-like"/>
    <property type="match status" value="1"/>
</dbReference>
<protein>
    <submittedName>
        <fullName evidence="13">G-protein coupled receptor GRL101</fullName>
    </submittedName>
</protein>
<evidence type="ECO:0000256" key="7">
    <source>
        <dbReference type="ARBA" id="ARBA00023040"/>
    </source>
</evidence>
<feature type="transmembrane region" description="Helical" evidence="11">
    <location>
        <begin position="293"/>
        <end position="314"/>
    </location>
</feature>
<keyword evidence="5" id="KW-0677">Repeat</keyword>
<dbReference type="EMBL" id="LSMT01000666">
    <property type="protein sequence ID" value="PFX15267.1"/>
    <property type="molecule type" value="Genomic_DNA"/>
</dbReference>
<dbReference type="Pfam" id="PF00560">
    <property type="entry name" value="LRR_1"/>
    <property type="match status" value="1"/>
</dbReference>
<evidence type="ECO:0000256" key="6">
    <source>
        <dbReference type="ARBA" id="ARBA00022989"/>
    </source>
</evidence>
<evidence type="ECO:0000259" key="12">
    <source>
        <dbReference type="PROSITE" id="PS50262"/>
    </source>
</evidence>
<evidence type="ECO:0000256" key="9">
    <source>
        <dbReference type="ARBA" id="ARBA00023170"/>
    </source>
</evidence>
<reference evidence="14" key="1">
    <citation type="journal article" date="2017" name="bioRxiv">
        <title>Comparative analysis of the genomes of Stylophora pistillata and Acropora digitifera provides evidence for extensive differences between species of corals.</title>
        <authorList>
            <person name="Voolstra C.R."/>
            <person name="Li Y."/>
            <person name="Liew Y.J."/>
            <person name="Baumgarten S."/>
            <person name="Zoccola D."/>
            <person name="Flot J.-F."/>
            <person name="Tambutte S."/>
            <person name="Allemand D."/>
            <person name="Aranda M."/>
        </authorList>
    </citation>
    <scope>NUCLEOTIDE SEQUENCE [LARGE SCALE GENOMIC DNA]</scope>
</reference>
<dbReference type="GO" id="GO:0009755">
    <property type="term" value="P:hormone-mediated signaling pathway"/>
    <property type="evidence" value="ECO:0007669"/>
    <property type="project" value="TreeGrafter"/>
</dbReference>
<dbReference type="PROSITE" id="PS50262">
    <property type="entry name" value="G_PROTEIN_RECEP_F1_2"/>
    <property type="match status" value="1"/>
</dbReference>
<dbReference type="PROSITE" id="PS51450">
    <property type="entry name" value="LRR"/>
    <property type="match status" value="2"/>
</dbReference>
<evidence type="ECO:0000313" key="13">
    <source>
        <dbReference type="EMBL" id="PFX15267.1"/>
    </source>
</evidence>
<keyword evidence="2" id="KW-1003">Cell membrane</keyword>
<dbReference type="Pfam" id="PF13855">
    <property type="entry name" value="LRR_8"/>
    <property type="match status" value="1"/>
</dbReference>
<dbReference type="PANTHER" id="PTHR24372:SF77">
    <property type="entry name" value="G-PROTEIN COUPLED RECEPTORS FAMILY 1 PROFILE DOMAIN-CONTAINING PROTEIN"/>
    <property type="match status" value="1"/>
</dbReference>
<keyword evidence="10" id="KW-0807">Transducer</keyword>
<sequence length="330" mass="37539">MDYRWLGNNNFKELPEELLVGQDGLRYLDLSFNQLQKLPRGVLSNNTKLKELDLSNNDIQRLPSDVFNNVTQLKKLYMSNNSLSTLAHDQFQGLSNLTDLAAYDNKIQDLPPRVFEGAKNLKSMSFHLNNIPSVSKILFEDVAPSIRFMYLHYNEMRVLPKGFFANMEKLITVTVDTNLMCCHLTKEDADCDFVYVDSFASCESMFRNPAPRKCIWVIGILSLVGAVFVIVWRLVFKEKRKKNKIQSIMLMHLAGSDGLMGVYLIIVGVMDAIWSGQYFLNDFEWRSSLSCQITGAVAVLSSEVSVMLIAMLSADRVKNIVFPYRGRSLS</sequence>
<feature type="transmembrane region" description="Helical" evidence="11">
    <location>
        <begin position="248"/>
        <end position="273"/>
    </location>
</feature>